<proteinExistence type="predicted"/>
<evidence type="ECO:0000313" key="1">
    <source>
        <dbReference type="EMBL" id="KAI5660077.1"/>
    </source>
</evidence>
<comment type="caution">
    <text evidence="1">The sequence shown here is derived from an EMBL/GenBank/DDBJ whole genome shotgun (WGS) entry which is preliminary data.</text>
</comment>
<dbReference type="EMBL" id="CM044706">
    <property type="protein sequence ID" value="KAI5660077.1"/>
    <property type="molecule type" value="Genomic_DNA"/>
</dbReference>
<organism evidence="1 2">
    <name type="scientific">Catharanthus roseus</name>
    <name type="common">Madagascar periwinkle</name>
    <name type="synonym">Vinca rosea</name>
    <dbReference type="NCBI Taxonomy" id="4058"/>
    <lineage>
        <taxon>Eukaryota</taxon>
        <taxon>Viridiplantae</taxon>
        <taxon>Streptophyta</taxon>
        <taxon>Embryophyta</taxon>
        <taxon>Tracheophyta</taxon>
        <taxon>Spermatophyta</taxon>
        <taxon>Magnoliopsida</taxon>
        <taxon>eudicotyledons</taxon>
        <taxon>Gunneridae</taxon>
        <taxon>Pentapetalae</taxon>
        <taxon>asterids</taxon>
        <taxon>lamiids</taxon>
        <taxon>Gentianales</taxon>
        <taxon>Apocynaceae</taxon>
        <taxon>Rauvolfioideae</taxon>
        <taxon>Vinceae</taxon>
        <taxon>Catharanthinae</taxon>
        <taxon>Catharanthus</taxon>
    </lineage>
</organism>
<dbReference type="Proteomes" id="UP001060085">
    <property type="component" value="Linkage Group LG06"/>
</dbReference>
<protein>
    <submittedName>
        <fullName evidence="1">Uncharacterized protein</fullName>
    </submittedName>
</protein>
<keyword evidence="2" id="KW-1185">Reference proteome</keyword>
<gene>
    <name evidence="1" type="ORF">M9H77_28870</name>
</gene>
<name>A0ACC0AJ70_CATRO</name>
<evidence type="ECO:0000313" key="2">
    <source>
        <dbReference type="Proteomes" id="UP001060085"/>
    </source>
</evidence>
<reference evidence="2" key="1">
    <citation type="journal article" date="2023" name="Nat. Plants">
        <title>Single-cell RNA sequencing provides a high-resolution roadmap for understanding the multicellular compartmentation of specialized metabolism.</title>
        <authorList>
            <person name="Sun S."/>
            <person name="Shen X."/>
            <person name="Li Y."/>
            <person name="Li Y."/>
            <person name="Wang S."/>
            <person name="Li R."/>
            <person name="Zhang H."/>
            <person name="Shen G."/>
            <person name="Guo B."/>
            <person name="Wei J."/>
            <person name="Xu J."/>
            <person name="St-Pierre B."/>
            <person name="Chen S."/>
            <person name="Sun C."/>
        </authorList>
    </citation>
    <scope>NUCLEOTIDE SEQUENCE [LARGE SCALE GENOMIC DNA]</scope>
</reference>
<accession>A0ACC0AJ70</accession>
<sequence length="278" mass="31569">MEIISMNLNRKRIRRPNVRLWEIGDLSAAFACNISHRNKEIVGQNQWTADPYSAQESEYLHSSGQKKSEYCVSGQVVSPKMMVDVMQNSENKDPNSIRLASPFNWLVNGSKVEFGTITRKSRLIRRRRRSPNSTCTLFVGPWNSDADLNMHNANGLKDSTEHETPSVINEACEVEIDDHDFSSEIPHKPNEFSFDDDSYEDNANFTQSTNGINGNENGVREWLEELGLGKFAEMFEMHEVDEDALPLLTFEDLKEMGIAAVGPRRKLFRAIQLLKGGQ</sequence>